<dbReference type="CDD" id="cd17574">
    <property type="entry name" value="REC_OmpR"/>
    <property type="match status" value="1"/>
</dbReference>
<dbReference type="PANTHER" id="PTHR44591">
    <property type="entry name" value="STRESS RESPONSE REGULATOR PROTEIN 1"/>
    <property type="match status" value="1"/>
</dbReference>
<evidence type="ECO:0000256" key="4">
    <source>
        <dbReference type="ARBA" id="ARBA00023125"/>
    </source>
</evidence>
<evidence type="ECO:0000256" key="1">
    <source>
        <dbReference type="ARBA" id="ARBA00022553"/>
    </source>
</evidence>
<evidence type="ECO:0000313" key="10">
    <source>
        <dbReference type="Proteomes" id="UP000245539"/>
    </source>
</evidence>
<dbReference type="SUPFAM" id="SSF52172">
    <property type="entry name" value="CheY-like"/>
    <property type="match status" value="1"/>
</dbReference>
<feature type="domain" description="Response regulatory" evidence="8">
    <location>
        <begin position="53"/>
        <end position="169"/>
    </location>
</feature>
<dbReference type="InterPro" id="IPR011006">
    <property type="entry name" value="CheY-like_superfamily"/>
</dbReference>
<dbReference type="OrthoDB" id="5700660at2"/>
<dbReference type="PANTHER" id="PTHR44591:SF3">
    <property type="entry name" value="RESPONSE REGULATORY DOMAIN-CONTAINING PROTEIN"/>
    <property type="match status" value="1"/>
</dbReference>
<name>A0A317C6V6_9GAMM</name>
<dbReference type="GO" id="GO:0003677">
    <property type="term" value="F:DNA binding"/>
    <property type="evidence" value="ECO:0007669"/>
    <property type="project" value="UniProtKB-KW"/>
</dbReference>
<evidence type="ECO:0000313" key="9">
    <source>
        <dbReference type="EMBL" id="PWQ94366.1"/>
    </source>
</evidence>
<dbReference type="InterPro" id="IPR050595">
    <property type="entry name" value="Bact_response_regulator"/>
</dbReference>
<dbReference type="InterPro" id="IPR001789">
    <property type="entry name" value="Sig_transdc_resp-reg_receiver"/>
</dbReference>
<dbReference type="Proteomes" id="UP000245539">
    <property type="component" value="Unassembled WGS sequence"/>
</dbReference>
<keyword evidence="4" id="KW-0238">DNA-binding</keyword>
<evidence type="ECO:0000256" key="7">
    <source>
        <dbReference type="SAM" id="MobiDB-lite"/>
    </source>
</evidence>
<keyword evidence="10" id="KW-1185">Reference proteome</keyword>
<keyword evidence="5" id="KW-0804">Transcription</keyword>
<evidence type="ECO:0000256" key="3">
    <source>
        <dbReference type="ARBA" id="ARBA00023015"/>
    </source>
</evidence>
<dbReference type="SMART" id="SM00448">
    <property type="entry name" value="REC"/>
    <property type="match status" value="1"/>
</dbReference>
<feature type="region of interest" description="Disordered" evidence="7">
    <location>
        <begin position="1"/>
        <end position="46"/>
    </location>
</feature>
<dbReference type="FunFam" id="3.40.50.2300:FF:000001">
    <property type="entry name" value="DNA-binding response regulator PhoB"/>
    <property type="match status" value="1"/>
</dbReference>
<feature type="compositionally biased region" description="Low complexity" evidence="7">
    <location>
        <begin position="15"/>
        <end position="35"/>
    </location>
</feature>
<comment type="caution">
    <text evidence="9">The sequence shown here is derived from an EMBL/GenBank/DDBJ whole genome shotgun (WGS) entry which is preliminary data.</text>
</comment>
<organism evidence="9 10">
    <name type="scientific">Leucothrix pacifica</name>
    <dbReference type="NCBI Taxonomy" id="1247513"/>
    <lineage>
        <taxon>Bacteria</taxon>
        <taxon>Pseudomonadati</taxon>
        <taxon>Pseudomonadota</taxon>
        <taxon>Gammaproteobacteria</taxon>
        <taxon>Thiotrichales</taxon>
        <taxon>Thiotrichaceae</taxon>
        <taxon>Leucothrix</taxon>
    </lineage>
</organism>
<dbReference type="Gene3D" id="3.40.50.2300">
    <property type="match status" value="1"/>
</dbReference>
<keyword evidence="2" id="KW-0902">Two-component regulatory system</keyword>
<dbReference type="GO" id="GO:0000160">
    <property type="term" value="P:phosphorelay signal transduction system"/>
    <property type="evidence" value="ECO:0007669"/>
    <property type="project" value="UniProtKB-KW"/>
</dbReference>
<dbReference type="Pfam" id="PF00072">
    <property type="entry name" value="Response_reg"/>
    <property type="match status" value="1"/>
</dbReference>
<protein>
    <submittedName>
        <fullName evidence="9">Two-component system response regulator</fullName>
    </submittedName>
</protein>
<reference evidence="9 10" key="1">
    <citation type="submission" date="2018-05" db="EMBL/GenBank/DDBJ databases">
        <title>Leucothrix arctica sp. nov., isolated from Arctic seawater.</title>
        <authorList>
            <person name="Choi A."/>
            <person name="Baek K."/>
        </authorList>
    </citation>
    <scope>NUCLEOTIDE SEQUENCE [LARGE SCALE GENOMIC DNA]</scope>
    <source>
        <strain evidence="9 10">JCM 18388</strain>
    </source>
</reference>
<feature type="modified residue" description="4-aspartylphosphate" evidence="6">
    <location>
        <position position="102"/>
    </location>
</feature>
<evidence type="ECO:0000256" key="5">
    <source>
        <dbReference type="ARBA" id="ARBA00023163"/>
    </source>
</evidence>
<keyword evidence="3" id="KW-0805">Transcription regulation</keyword>
<accession>A0A317C6V6</accession>
<evidence type="ECO:0000259" key="8">
    <source>
        <dbReference type="PROSITE" id="PS50110"/>
    </source>
</evidence>
<dbReference type="EMBL" id="QGKM01000056">
    <property type="protein sequence ID" value="PWQ94366.1"/>
    <property type="molecule type" value="Genomic_DNA"/>
</dbReference>
<dbReference type="PROSITE" id="PS50110">
    <property type="entry name" value="RESPONSE_REGULATORY"/>
    <property type="match status" value="1"/>
</dbReference>
<sequence>METLSKRIGSKKKSTISTKPTPTTVAPATETKPAPSTATVTPESSANVQKSYLALVIDDSAAIRKQLEIELRTSGMQSDFAESGEEALEKIADKEYDLIFLDIMMPGIDGYETCGQIRKDPRYKKTPVIMLSGKTSPLDEVKGVLAGASTYLTKPVKHQHFQEVTERITRWLNEFGKNS</sequence>
<evidence type="ECO:0000256" key="2">
    <source>
        <dbReference type="ARBA" id="ARBA00023012"/>
    </source>
</evidence>
<dbReference type="AlphaFoldDB" id="A0A317C6V6"/>
<keyword evidence="1 6" id="KW-0597">Phosphoprotein</keyword>
<evidence type="ECO:0000256" key="6">
    <source>
        <dbReference type="PROSITE-ProRule" id="PRU00169"/>
    </source>
</evidence>
<feature type="compositionally biased region" description="Polar residues" evidence="7">
    <location>
        <begin position="36"/>
        <end position="46"/>
    </location>
</feature>
<gene>
    <name evidence="9" type="ORF">DKW60_17015</name>
</gene>
<proteinExistence type="predicted"/>